<gene>
    <name evidence="1" type="ORF">BJX63DRAFT_421023</name>
</gene>
<proteinExistence type="predicted"/>
<dbReference type="EMBL" id="JBFXLT010000036">
    <property type="protein sequence ID" value="KAL2814045.1"/>
    <property type="molecule type" value="Genomic_DNA"/>
</dbReference>
<keyword evidence="2" id="KW-1185">Reference proteome</keyword>
<accession>A0ABR4HF39</accession>
<evidence type="ECO:0000313" key="1">
    <source>
        <dbReference type="EMBL" id="KAL2814045.1"/>
    </source>
</evidence>
<dbReference type="Proteomes" id="UP001610334">
    <property type="component" value="Unassembled WGS sequence"/>
</dbReference>
<evidence type="ECO:0000313" key="2">
    <source>
        <dbReference type="Proteomes" id="UP001610334"/>
    </source>
</evidence>
<protein>
    <submittedName>
        <fullName evidence="1">Uncharacterized protein</fullName>
    </submittedName>
</protein>
<comment type="caution">
    <text evidence="1">The sequence shown here is derived from an EMBL/GenBank/DDBJ whole genome shotgun (WGS) entry which is preliminary data.</text>
</comment>
<sequence>MGNSTKTQWFTARDIIVDSFPGVGESNRHSSGSGLHKISFIGKLQYWENFTVEVRAAFNSVNWDKHRRNIAARTRTGKDLNYTEYFLCGAEISTMPQATNKKEEKGEKSVLDYAVLVQKEMHALGEAKHPWGTTPELYINNAAEEKPPAQKLRRFLGQVARDMWAADVKYAFMTNYSWTVFLRREKVNGTWTLFYSDAISHKTRSIPHKKGKGSVSVRECMLFLMITICQRGYLHGSQGSTAQLSVGSR</sequence>
<organism evidence="1 2">
    <name type="scientific">Aspergillus granulosus</name>
    <dbReference type="NCBI Taxonomy" id="176169"/>
    <lineage>
        <taxon>Eukaryota</taxon>
        <taxon>Fungi</taxon>
        <taxon>Dikarya</taxon>
        <taxon>Ascomycota</taxon>
        <taxon>Pezizomycotina</taxon>
        <taxon>Eurotiomycetes</taxon>
        <taxon>Eurotiomycetidae</taxon>
        <taxon>Eurotiales</taxon>
        <taxon>Aspergillaceae</taxon>
        <taxon>Aspergillus</taxon>
        <taxon>Aspergillus subgen. Nidulantes</taxon>
    </lineage>
</organism>
<reference evidence="1 2" key="1">
    <citation type="submission" date="2024-07" db="EMBL/GenBank/DDBJ databases">
        <title>Section-level genome sequencing and comparative genomics of Aspergillus sections Usti and Cavernicolus.</title>
        <authorList>
            <consortium name="Lawrence Berkeley National Laboratory"/>
            <person name="Nybo J.L."/>
            <person name="Vesth T.C."/>
            <person name="Theobald S."/>
            <person name="Frisvad J.C."/>
            <person name="Larsen T.O."/>
            <person name="Kjaerboelling I."/>
            <person name="Rothschild-Mancinelli K."/>
            <person name="Lyhne E.K."/>
            <person name="Kogle M.E."/>
            <person name="Barry K."/>
            <person name="Clum A."/>
            <person name="Na H."/>
            <person name="Ledsgaard L."/>
            <person name="Lin J."/>
            <person name="Lipzen A."/>
            <person name="Kuo A."/>
            <person name="Riley R."/>
            <person name="Mondo S."/>
            <person name="Labutti K."/>
            <person name="Haridas S."/>
            <person name="Pangalinan J."/>
            <person name="Salamov A.A."/>
            <person name="Simmons B.A."/>
            <person name="Magnuson J.K."/>
            <person name="Chen J."/>
            <person name="Drula E."/>
            <person name="Henrissat B."/>
            <person name="Wiebenga A."/>
            <person name="Lubbers R.J."/>
            <person name="Gomes A.C."/>
            <person name="Makela M.R."/>
            <person name="Stajich J."/>
            <person name="Grigoriev I.V."/>
            <person name="Mortensen U.H."/>
            <person name="De Vries R.P."/>
            <person name="Baker S.E."/>
            <person name="Andersen M.R."/>
        </authorList>
    </citation>
    <scope>NUCLEOTIDE SEQUENCE [LARGE SCALE GENOMIC DNA]</scope>
    <source>
        <strain evidence="1 2">CBS 588.65</strain>
    </source>
</reference>
<name>A0ABR4HF39_9EURO</name>